<evidence type="ECO:0000256" key="5">
    <source>
        <dbReference type="ARBA" id="ARBA00049654"/>
    </source>
</evidence>
<keyword evidence="1" id="KW-0479">Metal-binding</keyword>
<dbReference type="GO" id="GO:0008270">
    <property type="term" value="F:zinc ion binding"/>
    <property type="evidence" value="ECO:0007669"/>
    <property type="project" value="UniProtKB-UniRule"/>
</dbReference>
<evidence type="ECO:0000256" key="2">
    <source>
        <dbReference type="ARBA" id="ARBA00022771"/>
    </source>
</evidence>
<feature type="domain" description="HIT-type" evidence="8">
    <location>
        <begin position="15"/>
        <end position="49"/>
    </location>
</feature>
<dbReference type="CDD" id="cd23023">
    <property type="entry name" value="zf-HIT_BCD1"/>
    <property type="match status" value="1"/>
</dbReference>
<dbReference type="GO" id="GO:0000463">
    <property type="term" value="P:maturation of LSU-rRNA from tricistronic rRNA transcript (SSU-rRNA, 5.8S rRNA, LSU-rRNA)"/>
    <property type="evidence" value="ECO:0007669"/>
    <property type="project" value="TreeGrafter"/>
</dbReference>
<dbReference type="InterPro" id="IPR007529">
    <property type="entry name" value="Znf_HIT"/>
</dbReference>
<protein>
    <recommendedName>
        <fullName evidence="8">HIT-type domain-containing protein</fullName>
    </recommendedName>
</protein>
<feature type="region of interest" description="Disordered" evidence="7">
    <location>
        <begin position="119"/>
        <end position="138"/>
    </location>
</feature>
<dbReference type="InterPro" id="IPR051639">
    <property type="entry name" value="BCD1"/>
</dbReference>
<evidence type="ECO:0000259" key="8">
    <source>
        <dbReference type="PROSITE" id="PS51083"/>
    </source>
</evidence>
<dbReference type="InterPro" id="IPR057721">
    <property type="entry name" value="BCD1_alpha/beta"/>
</dbReference>
<dbReference type="Pfam" id="PF04438">
    <property type="entry name" value="zf-HIT"/>
    <property type="match status" value="1"/>
</dbReference>
<keyword evidence="3" id="KW-0862">Zinc</keyword>
<comment type="caution">
    <text evidence="9">The sequence shown here is derived from an EMBL/GenBank/DDBJ whole genome shotgun (WGS) entry which is preliminary data.</text>
</comment>
<comment type="function">
    <text evidence="4">Required for box C/D snoRNAs accumulation involved in snoRNA processing, snoRNA transport to the nucleolus and ribosome biogenesis.</text>
</comment>
<dbReference type="GO" id="GO:0000492">
    <property type="term" value="P:box C/D snoRNP assembly"/>
    <property type="evidence" value="ECO:0007669"/>
    <property type="project" value="TreeGrafter"/>
</dbReference>
<dbReference type="GO" id="GO:0048254">
    <property type="term" value="P:snoRNA localization"/>
    <property type="evidence" value="ECO:0007669"/>
    <property type="project" value="TreeGrafter"/>
</dbReference>
<evidence type="ECO:0000256" key="7">
    <source>
        <dbReference type="SAM" id="MobiDB-lite"/>
    </source>
</evidence>
<organism evidence="9 10">
    <name type="scientific">Orbilia ellipsospora</name>
    <dbReference type="NCBI Taxonomy" id="2528407"/>
    <lineage>
        <taxon>Eukaryota</taxon>
        <taxon>Fungi</taxon>
        <taxon>Dikarya</taxon>
        <taxon>Ascomycota</taxon>
        <taxon>Pezizomycotina</taxon>
        <taxon>Orbiliomycetes</taxon>
        <taxon>Orbiliales</taxon>
        <taxon>Orbiliaceae</taxon>
        <taxon>Orbilia</taxon>
    </lineage>
</organism>
<dbReference type="GO" id="GO:0070761">
    <property type="term" value="C:pre-snoRNP complex"/>
    <property type="evidence" value="ECO:0007669"/>
    <property type="project" value="TreeGrafter"/>
</dbReference>
<name>A0AAV9XCK1_9PEZI</name>
<evidence type="ECO:0000313" key="10">
    <source>
        <dbReference type="Proteomes" id="UP001365542"/>
    </source>
</evidence>
<evidence type="ECO:0000256" key="6">
    <source>
        <dbReference type="PROSITE-ProRule" id="PRU00453"/>
    </source>
</evidence>
<dbReference type="PROSITE" id="PS51083">
    <property type="entry name" value="ZF_HIT"/>
    <property type="match status" value="1"/>
</dbReference>
<dbReference type="AlphaFoldDB" id="A0AAV9XCK1"/>
<dbReference type="Gene3D" id="3.30.60.190">
    <property type="match status" value="1"/>
</dbReference>
<accession>A0AAV9XCK1</accession>
<evidence type="ECO:0000256" key="1">
    <source>
        <dbReference type="ARBA" id="ARBA00022723"/>
    </source>
</evidence>
<dbReference type="PANTHER" id="PTHR13483:SF11">
    <property type="entry name" value="ZINC FINGER HIT DOMAIN-CONTAINING PROTEIN 3"/>
    <property type="match status" value="1"/>
</dbReference>
<sequence>MMQGSIAPSSSSRLCSVCFEADFKYACPVCPARTCSVACSKRHKLRASCDGRRRPSAFKTKSDLQQPHQVAADFDFLDSIQRSLNLATPTTDTTGEHQLHTDKQARERCLAQGVRVLNAPPNSSRAKRNKTSSRQCGPDSESTIVWTVDWVLDDAKNTITIEMDENLRLRDAFQDRVIDSIRHMASSPFTESFSLESAQVPLEEIEFRLQTLDPVNKSATLSPLVSTNTLSQALVNTTILEYPSIWVSLPKVKYDTHTLQLH</sequence>
<dbReference type="EMBL" id="JAVHJO010000006">
    <property type="protein sequence ID" value="KAK6539799.1"/>
    <property type="molecule type" value="Genomic_DNA"/>
</dbReference>
<gene>
    <name evidence="9" type="ORF">TWF694_009990</name>
</gene>
<comment type="similarity">
    <text evidence="5">Belongs to the BCD1 family.</text>
</comment>
<dbReference type="Pfam" id="PF25790">
    <property type="entry name" value="BCD1"/>
    <property type="match status" value="1"/>
</dbReference>
<evidence type="ECO:0000313" key="9">
    <source>
        <dbReference type="EMBL" id="KAK6539799.1"/>
    </source>
</evidence>
<evidence type="ECO:0000256" key="3">
    <source>
        <dbReference type="ARBA" id="ARBA00022833"/>
    </source>
</evidence>
<dbReference type="GO" id="GO:0005634">
    <property type="term" value="C:nucleus"/>
    <property type="evidence" value="ECO:0007669"/>
    <property type="project" value="TreeGrafter"/>
</dbReference>
<dbReference type="PANTHER" id="PTHR13483">
    <property type="entry name" value="BOX C_D SNORNA PROTEIN 1-RELATED"/>
    <property type="match status" value="1"/>
</dbReference>
<reference evidence="9 10" key="1">
    <citation type="submission" date="2019-10" db="EMBL/GenBank/DDBJ databases">
        <authorList>
            <person name="Palmer J.M."/>
        </authorList>
    </citation>
    <scope>NUCLEOTIDE SEQUENCE [LARGE SCALE GENOMIC DNA]</scope>
    <source>
        <strain evidence="9 10">TWF694</strain>
    </source>
</reference>
<proteinExistence type="inferred from homology"/>
<dbReference type="Proteomes" id="UP001365542">
    <property type="component" value="Unassembled WGS sequence"/>
</dbReference>
<keyword evidence="2 6" id="KW-0863">Zinc-finger</keyword>
<keyword evidence="10" id="KW-1185">Reference proteome</keyword>
<dbReference type="SUPFAM" id="SSF144232">
    <property type="entry name" value="HIT/MYND zinc finger-like"/>
    <property type="match status" value="1"/>
</dbReference>
<evidence type="ECO:0000256" key="4">
    <source>
        <dbReference type="ARBA" id="ARBA00049598"/>
    </source>
</evidence>